<keyword evidence="4" id="KW-1003">Cell membrane</keyword>
<dbReference type="SMART" id="SM00388">
    <property type="entry name" value="HisKA"/>
    <property type="match status" value="1"/>
</dbReference>
<keyword evidence="10" id="KW-0472">Membrane</keyword>
<dbReference type="EMBL" id="FOVF01000006">
    <property type="protein sequence ID" value="SFN17081.1"/>
    <property type="molecule type" value="Genomic_DNA"/>
</dbReference>
<dbReference type="EC" id="2.7.13.3" evidence="3"/>
<dbReference type="InterPro" id="IPR003594">
    <property type="entry name" value="HATPase_dom"/>
</dbReference>
<keyword evidence="10" id="KW-0812">Transmembrane</keyword>
<evidence type="ECO:0000256" key="3">
    <source>
        <dbReference type="ARBA" id="ARBA00012438"/>
    </source>
</evidence>
<organism evidence="12 13">
    <name type="scientific">Dokdonella immobilis</name>
    <dbReference type="NCBI Taxonomy" id="578942"/>
    <lineage>
        <taxon>Bacteria</taxon>
        <taxon>Pseudomonadati</taxon>
        <taxon>Pseudomonadota</taxon>
        <taxon>Gammaproteobacteria</taxon>
        <taxon>Lysobacterales</taxon>
        <taxon>Rhodanobacteraceae</taxon>
        <taxon>Dokdonella</taxon>
    </lineage>
</organism>
<evidence type="ECO:0000256" key="1">
    <source>
        <dbReference type="ARBA" id="ARBA00000085"/>
    </source>
</evidence>
<dbReference type="PRINTS" id="PR00344">
    <property type="entry name" value="BCTRLSENSOR"/>
</dbReference>
<dbReference type="PANTHER" id="PTHR44936:SF10">
    <property type="entry name" value="SENSOR PROTEIN RSTB"/>
    <property type="match status" value="1"/>
</dbReference>
<evidence type="ECO:0000256" key="7">
    <source>
        <dbReference type="ARBA" id="ARBA00022741"/>
    </source>
</evidence>
<dbReference type="InterPro" id="IPR036097">
    <property type="entry name" value="HisK_dim/P_sf"/>
</dbReference>
<feature type="transmembrane region" description="Helical" evidence="10">
    <location>
        <begin position="133"/>
        <end position="152"/>
    </location>
</feature>
<evidence type="ECO:0000313" key="13">
    <source>
        <dbReference type="Proteomes" id="UP000198575"/>
    </source>
</evidence>
<evidence type="ECO:0000256" key="8">
    <source>
        <dbReference type="ARBA" id="ARBA00022777"/>
    </source>
</evidence>
<keyword evidence="5" id="KW-0597">Phosphoprotein</keyword>
<dbReference type="Pfam" id="PF25323">
    <property type="entry name" value="6TM_PilS"/>
    <property type="match status" value="1"/>
</dbReference>
<keyword evidence="8 12" id="KW-0418">Kinase</keyword>
<accession>A0A1I4WTF9</accession>
<protein>
    <recommendedName>
        <fullName evidence="3">histidine kinase</fullName>
        <ecNumber evidence="3">2.7.13.3</ecNumber>
    </recommendedName>
</protein>
<dbReference type="SUPFAM" id="SSF55874">
    <property type="entry name" value="ATPase domain of HSP90 chaperone/DNA topoisomerase II/histidine kinase"/>
    <property type="match status" value="1"/>
</dbReference>
<comment type="catalytic activity">
    <reaction evidence="1">
        <text>ATP + protein L-histidine = ADP + protein N-phospho-L-histidine.</text>
        <dbReference type="EC" id="2.7.13.3"/>
    </reaction>
</comment>
<keyword evidence="10" id="KW-1133">Transmembrane helix</keyword>
<dbReference type="Pfam" id="PF00512">
    <property type="entry name" value="HisKA"/>
    <property type="match status" value="1"/>
</dbReference>
<dbReference type="InterPro" id="IPR003661">
    <property type="entry name" value="HisK_dim/P_dom"/>
</dbReference>
<reference evidence="12 13" key="1">
    <citation type="submission" date="2016-10" db="EMBL/GenBank/DDBJ databases">
        <authorList>
            <person name="de Groot N.N."/>
        </authorList>
    </citation>
    <scope>NUCLEOTIDE SEQUENCE [LARGE SCALE GENOMIC DNA]</scope>
    <source>
        <strain evidence="12 13">CGMCC 1.7659</strain>
    </source>
</reference>
<dbReference type="Proteomes" id="UP000198575">
    <property type="component" value="Unassembled WGS sequence"/>
</dbReference>
<sequence>MVGARKRTVATGQTWPHGSRQLLSTLAWLRLCAIGGQALTVAFVAVWLGIAIPVGPLFAGIGVLAAFSLVAFWRLRRQTRVSATESMIHITIDTVVLGYLLYLTGGATNPFISLLVMPITLAATALPLRSVSLVAALAVSTYLLLMRFYVPLPETGAVDTLSGFNLHLTGMAISFAITAGMLGYFIARLARALRAQQAEAELERERALRDEGILAIATQAASTAHELNTPLSTMRTLLGELGREHAQDSALSEDFDLLIGQADRCRDILRELVKVGSNQLAGVAEWISVADLADSTRDAFSLLRPEIEIEYVIDPALGERRIAVVPALHHAIINLLNNAADASLANADTRVEMRVGGAGGTLELVVRDHGKGMAVALQPTAGLRFETTKRDGLGLGLALANATAERFGGTLSAEAVESGGTRQRLRLPLATLDNPPHEQ</sequence>
<dbReference type="SUPFAM" id="SSF47384">
    <property type="entry name" value="Homodimeric domain of signal transducing histidine kinase"/>
    <property type="match status" value="1"/>
</dbReference>
<keyword evidence="6" id="KW-0808">Transferase</keyword>
<dbReference type="CDD" id="cd00082">
    <property type="entry name" value="HisKA"/>
    <property type="match status" value="1"/>
</dbReference>
<evidence type="ECO:0000256" key="4">
    <source>
        <dbReference type="ARBA" id="ARBA00022475"/>
    </source>
</evidence>
<feature type="transmembrane region" description="Helical" evidence="10">
    <location>
        <begin position="56"/>
        <end position="75"/>
    </location>
</feature>
<dbReference type="AlphaFoldDB" id="A0A1I4WTF9"/>
<evidence type="ECO:0000313" key="12">
    <source>
        <dbReference type="EMBL" id="SFN17081.1"/>
    </source>
</evidence>
<evidence type="ECO:0000256" key="5">
    <source>
        <dbReference type="ARBA" id="ARBA00022553"/>
    </source>
</evidence>
<dbReference type="GO" id="GO:0005524">
    <property type="term" value="F:ATP binding"/>
    <property type="evidence" value="ECO:0007669"/>
    <property type="project" value="UniProtKB-KW"/>
</dbReference>
<keyword evidence="7" id="KW-0547">Nucleotide-binding</keyword>
<name>A0A1I4WTF9_9GAMM</name>
<dbReference type="InterPro" id="IPR050980">
    <property type="entry name" value="2C_sensor_his_kinase"/>
</dbReference>
<dbReference type="InterPro" id="IPR004358">
    <property type="entry name" value="Sig_transdc_His_kin-like_C"/>
</dbReference>
<feature type="transmembrane region" description="Helical" evidence="10">
    <location>
        <begin position="27"/>
        <end position="50"/>
    </location>
</feature>
<gene>
    <name evidence="12" type="ORF">SAMN05216289_10651</name>
</gene>
<dbReference type="GO" id="GO:0000155">
    <property type="term" value="F:phosphorelay sensor kinase activity"/>
    <property type="evidence" value="ECO:0007669"/>
    <property type="project" value="InterPro"/>
</dbReference>
<dbReference type="Gene3D" id="1.10.287.130">
    <property type="match status" value="1"/>
</dbReference>
<keyword evidence="9" id="KW-0067">ATP-binding</keyword>
<evidence type="ECO:0000256" key="6">
    <source>
        <dbReference type="ARBA" id="ARBA00022679"/>
    </source>
</evidence>
<keyword evidence="13" id="KW-1185">Reference proteome</keyword>
<feature type="transmembrane region" description="Helical" evidence="10">
    <location>
        <begin position="164"/>
        <end position="187"/>
    </location>
</feature>
<evidence type="ECO:0000256" key="2">
    <source>
        <dbReference type="ARBA" id="ARBA00004651"/>
    </source>
</evidence>
<dbReference type="STRING" id="578942.SAMN05216289_10651"/>
<comment type="subcellular location">
    <subcellularLocation>
        <location evidence="2">Cell membrane</location>
        <topology evidence="2">Multi-pass membrane protein</topology>
    </subcellularLocation>
</comment>
<dbReference type="GO" id="GO:0005886">
    <property type="term" value="C:plasma membrane"/>
    <property type="evidence" value="ECO:0007669"/>
    <property type="project" value="UniProtKB-SubCell"/>
</dbReference>
<feature type="domain" description="Histidine kinase" evidence="11">
    <location>
        <begin position="222"/>
        <end position="431"/>
    </location>
</feature>
<dbReference type="PANTHER" id="PTHR44936">
    <property type="entry name" value="SENSOR PROTEIN CREC"/>
    <property type="match status" value="1"/>
</dbReference>
<dbReference type="InterPro" id="IPR005467">
    <property type="entry name" value="His_kinase_dom"/>
</dbReference>
<evidence type="ECO:0000259" key="11">
    <source>
        <dbReference type="PROSITE" id="PS50109"/>
    </source>
</evidence>
<dbReference type="SMART" id="SM00387">
    <property type="entry name" value="HATPase_c"/>
    <property type="match status" value="1"/>
</dbReference>
<dbReference type="InterPro" id="IPR036890">
    <property type="entry name" value="HATPase_C_sf"/>
</dbReference>
<dbReference type="OrthoDB" id="9785252at2"/>
<evidence type="ECO:0000256" key="9">
    <source>
        <dbReference type="ARBA" id="ARBA00022840"/>
    </source>
</evidence>
<dbReference type="Gene3D" id="3.30.565.10">
    <property type="entry name" value="Histidine kinase-like ATPase, C-terminal domain"/>
    <property type="match status" value="1"/>
</dbReference>
<dbReference type="PROSITE" id="PS50109">
    <property type="entry name" value="HIS_KIN"/>
    <property type="match status" value="1"/>
</dbReference>
<dbReference type="Pfam" id="PF02518">
    <property type="entry name" value="HATPase_c"/>
    <property type="match status" value="1"/>
</dbReference>
<evidence type="ECO:0000256" key="10">
    <source>
        <dbReference type="SAM" id="Phobius"/>
    </source>
</evidence>
<proteinExistence type="predicted"/>